<dbReference type="InterPro" id="IPR014755">
    <property type="entry name" value="Cu-Rt/internalin_Ig-like"/>
</dbReference>
<dbReference type="InterPro" id="IPR003591">
    <property type="entry name" value="Leu-rich_rpt_typical-subtyp"/>
</dbReference>
<keyword evidence="9" id="KW-0472">Membrane</keyword>
<evidence type="ECO:0000256" key="5">
    <source>
        <dbReference type="ARBA" id="ARBA00022729"/>
    </source>
</evidence>
<keyword evidence="4" id="KW-0433">Leucine-rich repeat</keyword>
<keyword evidence="9" id="KW-0812">Transmembrane</keyword>
<protein>
    <submittedName>
        <fullName evidence="12">LPXTG-motif cell wall anchor domain-containing protein</fullName>
    </submittedName>
</protein>
<dbReference type="InterPro" id="IPR050836">
    <property type="entry name" value="SDS22/Internalin_LRR"/>
</dbReference>
<keyword evidence="7" id="KW-0572">Peptidoglycan-anchor</keyword>
<dbReference type="Gene3D" id="2.60.40.1220">
    <property type="match status" value="1"/>
</dbReference>
<evidence type="ECO:0000259" key="11">
    <source>
        <dbReference type="PROSITE" id="PS50847"/>
    </source>
</evidence>
<dbReference type="InterPro" id="IPR022038">
    <property type="entry name" value="Ig-like_bact"/>
</dbReference>
<keyword evidence="6" id="KW-0677">Repeat</keyword>
<evidence type="ECO:0000256" key="1">
    <source>
        <dbReference type="ARBA" id="ARBA00009432"/>
    </source>
</evidence>
<dbReference type="Pfam" id="PF12799">
    <property type="entry name" value="LRR_4"/>
    <property type="match status" value="3"/>
</dbReference>
<sequence length="657" mass="72566">MKLSKKLSIFSIIILFSQISLSGISNADETQQEIHTSNNSELNTTNESTSTEDEEIAAEDSKQDSETENSFNEVSEAEEAVKEEPITEEVLTESNVAEVENTRIDNTTNQTNPSAVEPLSSWMPDPVLQQEVARTLAIPVEEITKDSLRRLSRIEIQEGTISNLKGLEFANNLVSIRLADNAVEDLSPLANLTKLTILRLPNNNISDISSLSHLVSLWYVDLSGNKISSIQTISSLTELSNLNLSDNQISDLTPLAGLSALKTLDLDHNQISDLMPLSKLATLDFLSLTNNQISDLSPLKNLVEIQQLILTDNQVSDISPLIPLKKMTTLHMSNNQVSDISSLDFKKLAFLELANNQISDVSFIDYHGYYLDLSHNQITDISSLTFWDQTRRIDLSHNQIHDVSSMKPKKPSHLERLNISHNQIADISPLNSFNLLAELDASNQTINLPDVVFYDTQYTQNDLLITAIDGSAADLNPIALRMATPAGTYQSETNSIHWTNLAATGSFDASWSTSSRAGEFSGTITQKYTANKDLTAIEVKDSTLYIGETWTPQDNFVSATNRDGQAINFDLVTAEGVVDTSKVGQYQVTYSYEGQLQTATITVQEKVAPIKESNDPTNQTKTTPKLPQTGETSSKMPIVIGLIVIVLAIVIWRFKKK</sequence>
<dbReference type="EMBL" id="FOHA01000013">
    <property type="protein sequence ID" value="SER96144.1"/>
    <property type="molecule type" value="Genomic_DNA"/>
</dbReference>
<dbReference type="NCBIfam" id="TIGR01167">
    <property type="entry name" value="LPXTG_anchor"/>
    <property type="match status" value="1"/>
</dbReference>
<keyword evidence="5 10" id="KW-0732">Signal</keyword>
<feature type="compositionally biased region" description="Polar residues" evidence="8">
    <location>
        <begin position="104"/>
        <end position="114"/>
    </location>
</feature>
<dbReference type="PROSITE" id="PS50847">
    <property type="entry name" value="GRAM_POS_ANCHORING"/>
    <property type="match status" value="1"/>
</dbReference>
<dbReference type="SUPFAM" id="SSF52058">
    <property type="entry name" value="L domain-like"/>
    <property type="match status" value="1"/>
</dbReference>
<feature type="region of interest" description="Disordered" evidence="8">
    <location>
        <begin position="32"/>
        <end position="121"/>
    </location>
</feature>
<gene>
    <name evidence="12" type="ORF">SAMN04488559_11338</name>
</gene>
<proteinExistence type="inferred from homology"/>
<dbReference type="InterPro" id="IPR013783">
    <property type="entry name" value="Ig-like_fold"/>
</dbReference>
<evidence type="ECO:0000256" key="6">
    <source>
        <dbReference type="ARBA" id="ARBA00022737"/>
    </source>
</evidence>
<comment type="similarity">
    <text evidence="1">Belongs to the internalin family.</text>
</comment>
<keyword evidence="2" id="KW-0134">Cell wall</keyword>
<dbReference type="SMART" id="SM00365">
    <property type="entry name" value="LRR_SD22"/>
    <property type="match status" value="8"/>
</dbReference>
<evidence type="ECO:0000256" key="7">
    <source>
        <dbReference type="ARBA" id="ARBA00023088"/>
    </source>
</evidence>
<feature type="domain" description="Gram-positive cocci surface proteins LPxTG" evidence="11">
    <location>
        <begin position="626"/>
        <end position="657"/>
    </location>
</feature>
<dbReference type="InterPro" id="IPR001611">
    <property type="entry name" value="Leu-rich_rpt"/>
</dbReference>
<reference evidence="12 13" key="1">
    <citation type="submission" date="2016-10" db="EMBL/GenBank/DDBJ databases">
        <authorList>
            <person name="de Groot N.N."/>
        </authorList>
    </citation>
    <scope>NUCLEOTIDE SEQUENCE [LARGE SCALE GENOMIC DNA]</scope>
    <source>
        <strain evidence="12 13">DSM 13760</strain>
    </source>
</reference>
<dbReference type="PANTHER" id="PTHR46652">
    <property type="entry name" value="LEUCINE-RICH REPEAT AND IQ DOMAIN-CONTAINING PROTEIN 1-RELATED"/>
    <property type="match status" value="1"/>
</dbReference>
<evidence type="ECO:0000256" key="4">
    <source>
        <dbReference type="ARBA" id="ARBA00022614"/>
    </source>
</evidence>
<dbReference type="PROSITE" id="PS51450">
    <property type="entry name" value="LRR"/>
    <property type="match status" value="10"/>
</dbReference>
<dbReference type="Pfam" id="PF13516">
    <property type="entry name" value="LRR_6"/>
    <property type="match status" value="2"/>
</dbReference>
<dbReference type="RefSeq" id="WP_177165740.1">
    <property type="nucleotide sequence ID" value="NZ_FOHA01000013.1"/>
</dbReference>
<dbReference type="PANTHER" id="PTHR46652:SF3">
    <property type="entry name" value="LEUCINE-RICH REPEAT-CONTAINING PROTEIN 9"/>
    <property type="match status" value="1"/>
</dbReference>
<evidence type="ECO:0000256" key="8">
    <source>
        <dbReference type="SAM" id="MobiDB-lite"/>
    </source>
</evidence>
<evidence type="ECO:0000256" key="9">
    <source>
        <dbReference type="SAM" id="Phobius"/>
    </source>
</evidence>
<organism evidence="12 13">
    <name type="scientific">Isobaculum melis</name>
    <dbReference type="NCBI Taxonomy" id="142588"/>
    <lineage>
        <taxon>Bacteria</taxon>
        <taxon>Bacillati</taxon>
        <taxon>Bacillota</taxon>
        <taxon>Bacilli</taxon>
        <taxon>Lactobacillales</taxon>
        <taxon>Carnobacteriaceae</taxon>
        <taxon>Isobaculum</taxon>
    </lineage>
</organism>
<feature type="region of interest" description="Disordered" evidence="8">
    <location>
        <begin position="609"/>
        <end position="631"/>
    </location>
</feature>
<dbReference type="SMART" id="SM00369">
    <property type="entry name" value="LRR_TYP"/>
    <property type="match status" value="8"/>
</dbReference>
<dbReference type="Pfam" id="PF07523">
    <property type="entry name" value="Big_3"/>
    <property type="match status" value="1"/>
</dbReference>
<dbReference type="Proteomes" id="UP000198948">
    <property type="component" value="Unassembled WGS sequence"/>
</dbReference>
<keyword evidence="13" id="KW-1185">Reference proteome</keyword>
<feature type="compositionally biased region" description="Polar residues" evidence="8">
    <location>
        <begin position="615"/>
        <end position="631"/>
    </location>
</feature>
<accession>A0A1H9TGP9</accession>
<keyword evidence="9" id="KW-1133">Transmembrane helix</keyword>
<evidence type="ECO:0000256" key="3">
    <source>
        <dbReference type="ARBA" id="ARBA00022525"/>
    </source>
</evidence>
<dbReference type="SMART" id="SM00364">
    <property type="entry name" value="LRR_BAC"/>
    <property type="match status" value="5"/>
</dbReference>
<evidence type="ECO:0000313" key="12">
    <source>
        <dbReference type="EMBL" id="SER96144.1"/>
    </source>
</evidence>
<dbReference type="Pfam" id="PF00746">
    <property type="entry name" value="Gram_pos_anchor"/>
    <property type="match status" value="1"/>
</dbReference>
<dbReference type="Gene3D" id="2.60.40.10">
    <property type="entry name" value="Immunoglobulins"/>
    <property type="match status" value="1"/>
</dbReference>
<dbReference type="InterPro" id="IPR019931">
    <property type="entry name" value="LPXTG_anchor"/>
</dbReference>
<dbReference type="InterPro" id="IPR032675">
    <property type="entry name" value="LRR_dom_sf"/>
</dbReference>
<dbReference type="AlphaFoldDB" id="A0A1H9TGP9"/>
<evidence type="ECO:0000256" key="2">
    <source>
        <dbReference type="ARBA" id="ARBA00022512"/>
    </source>
</evidence>
<dbReference type="InterPro" id="IPR025875">
    <property type="entry name" value="Leu-rich_rpt_4"/>
</dbReference>
<evidence type="ECO:0000256" key="10">
    <source>
        <dbReference type="SAM" id="SignalP"/>
    </source>
</evidence>
<evidence type="ECO:0000313" key="13">
    <source>
        <dbReference type="Proteomes" id="UP000198948"/>
    </source>
</evidence>
<keyword evidence="3" id="KW-0964">Secreted</keyword>
<feature type="chain" id="PRO_5011789554" evidence="10">
    <location>
        <begin position="28"/>
        <end position="657"/>
    </location>
</feature>
<feature type="transmembrane region" description="Helical" evidence="9">
    <location>
        <begin position="636"/>
        <end position="654"/>
    </location>
</feature>
<name>A0A1H9TGP9_9LACT</name>
<dbReference type="Gene3D" id="3.80.10.10">
    <property type="entry name" value="Ribonuclease Inhibitor"/>
    <property type="match status" value="2"/>
</dbReference>
<feature type="signal peptide" evidence="10">
    <location>
        <begin position="1"/>
        <end position="27"/>
    </location>
</feature>
<dbReference type="STRING" id="142588.SAMN04488559_11338"/>
<feature type="compositionally biased region" description="Low complexity" evidence="8">
    <location>
        <begin position="36"/>
        <end position="49"/>
    </location>
</feature>